<evidence type="ECO:0008006" key="6">
    <source>
        <dbReference type="Google" id="ProtNLM"/>
    </source>
</evidence>
<evidence type="ECO:0000313" key="5">
    <source>
        <dbReference type="Proteomes" id="UP000594262"/>
    </source>
</evidence>
<dbReference type="InterPro" id="IPR045865">
    <property type="entry name" value="ACT-like_dom_sf"/>
</dbReference>
<accession>A0A7M6DN79</accession>
<dbReference type="Gene3D" id="3.30.2130.10">
    <property type="entry name" value="VC0802-like"/>
    <property type="match status" value="1"/>
</dbReference>
<sequence>MCLKNIDFNFIFSLAATDQIIIPHLSKMLNSSNMAGFFTKSISQIIGSSYYNKAPEAGSQYILGTSPPDGSMELYILDNKLQVCSCPREKIPLLCHSIIQMALLPDSSPSFFSVTEAENMTLILTEEDFKQLPENVELETSGQVWRVLTVSVGALGSFNEIMGVSKIAKSAIGPLADHNVSVLCLSTYQSDYILVQESQLNEAIQCLSSYFKIFNEDHQRVSESKATTPLSPTPSKVLVEFMKS</sequence>
<comment type="similarity">
    <text evidence="1">Belongs to the GATS family.</text>
</comment>
<evidence type="ECO:0000259" key="3">
    <source>
        <dbReference type="Pfam" id="PF18700"/>
    </source>
</evidence>
<dbReference type="EnsemblMetazoa" id="CLYHEMT017455.1">
    <property type="protein sequence ID" value="CLYHEMP017455.1"/>
    <property type="gene ID" value="CLYHEMG017455"/>
</dbReference>
<evidence type="ECO:0000259" key="2">
    <source>
        <dbReference type="Pfam" id="PF13840"/>
    </source>
</evidence>
<reference evidence="4" key="1">
    <citation type="submission" date="2021-01" db="UniProtKB">
        <authorList>
            <consortium name="EnsemblMetazoa"/>
        </authorList>
    </citation>
    <scope>IDENTIFICATION</scope>
</reference>
<dbReference type="InterPro" id="IPR026249">
    <property type="entry name" value="CASTOR_fam"/>
</dbReference>
<dbReference type="PANTHER" id="PTHR31131">
    <property type="entry name" value="CHROMOSOME 1, WHOLE GENOME SHOTGUN SEQUENCE"/>
    <property type="match status" value="1"/>
</dbReference>
<evidence type="ECO:0000256" key="1">
    <source>
        <dbReference type="ARBA" id="ARBA00006827"/>
    </source>
</evidence>
<dbReference type="AlphaFoldDB" id="A0A7M6DN79"/>
<organism evidence="4 5">
    <name type="scientific">Clytia hemisphaerica</name>
    <dbReference type="NCBI Taxonomy" id="252671"/>
    <lineage>
        <taxon>Eukaryota</taxon>
        <taxon>Metazoa</taxon>
        <taxon>Cnidaria</taxon>
        <taxon>Hydrozoa</taxon>
        <taxon>Hydroidolina</taxon>
        <taxon>Leptothecata</taxon>
        <taxon>Obeliida</taxon>
        <taxon>Clytiidae</taxon>
        <taxon>Clytia</taxon>
    </lineage>
</organism>
<dbReference type="Pfam" id="PF13840">
    <property type="entry name" value="ACT_7"/>
    <property type="match status" value="1"/>
</dbReference>
<dbReference type="InterPro" id="IPR027795">
    <property type="entry name" value="CASTOR_ACT_dom"/>
</dbReference>
<dbReference type="PRINTS" id="PR02078">
    <property type="entry name" value="GATSLIKEFMLY"/>
</dbReference>
<dbReference type="Proteomes" id="UP000594262">
    <property type="component" value="Unplaced"/>
</dbReference>
<dbReference type="OrthoDB" id="58529at2759"/>
<dbReference type="FunFam" id="3.30.2130.10:FF:000003">
    <property type="entry name" value="Cytosolic arginine sensor for mTORC1 subunit 1"/>
    <property type="match status" value="1"/>
</dbReference>
<proteinExistence type="inferred from homology"/>
<evidence type="ECO:0000313" key="4">
    <source>
        <dbReference type="EnsemblMetazoa" id="CLYHEMP017455.1"/>
    </source>
</evidence>
<dbReference type="InterPro" id="IPR040778">
    <property type="entry name" value="CASTOR1_N"/>
</dbReference>
<name>A0A7M6DN79_9CNID</name>
<dbReference type="SUPFAM" id="SSF55021">
    <property type="entry name" value="ACT-like"/>
    <property type="match status" value="1"/>
</dbReference>
<feature type="domain" description="CASTOR1 N-terminal" evidence="3">
    <location>
        <begin position="80"/>
        <end position="135"/>
    </location>
</feature>
<keyword evidence="5" id="KW-1185">Reference proteome</keyword>
<dbReference type="Pfam" id="PF18700">
    <property type="entry name" value="Castor1_N"/>
    <property type="match status" value="1"/>
</dbReference>
<feature type="domain" description="CASTOR ACT" evidence="2">
    <location>
        <begin position="145"/>
        <end position="208"/>
    </location>
</feature>
<dbReference type="PANTHER" id="PTHR31131:SF6">
    <property type="entry name" value="CASTOR ACT DOMAIN-CONTAINING PROTEIN"/>
    <property type="match status" value="1"/>
</dbReference>
<dbReference type="InterPro" id="IPR051719">
    <property type="entry name" value="CASTOR_mTORC1"/>
</dbReference>
<protein>
    <recommendedName>
        <fullName evidence="6">CASTOR ACT domain-containing protein</fullName>
    </recommendedName>
</protein>